<keyword evidence="1" id="KW-0732">Signal</keyword>
<protein>
    <recommendedName>
        <fullName evidence="4">Secreted protein</fullName>
    </recommendedName>
</protein>
<keyword evidence="3" id="KW-1185">Reference proteome</keyword>
<organism evidence="2 3">
    <name type="scientific">Rhodoplanes tepidamans</name>
    <name type="common">Rhodoplanes cryptolactis</name>
    <dbReference type="NCBI Taxonomy" id="200616"/>
    <lineage>
        <taxon>Bacteria</taxon>
        <taxon>Pseudomonadati</taxon>
        <taxon>Pseudomonadota</taxon>
        <taxon>Alphaproteobacteria</taxon>
        <taxon>Hyphomicrobiales</taxon>
        <taxon>Nitrobacteraceae</taxon>
        <taxon>Rhodoplanes</taxon>
    </lineage>
</organism>
<evidence type="ECO:0000313" key="2">
    <source>
        <dbReference type="EMBL" id="MDC7789116.1"/>
    </source>
</evidence>
<name>A0ABT5JHP3_RHOTP</name>
<evidence type="ECO:0008006" key="4">
    <source>
        <dbReference type="Google" id="ProtNLM"/>
    </source>
</evidence>
<evidence type="ECO:0000256" key="1">
    <source>
        <dbReference type="SAM" id="SignalP"/>
    </source>
</evidence>
<dbReference type="Proteomes" id="UP001165652">
    <property type="component" value="Unassembled WGS sequence"/>
</dbReference>
<sequence>MHVTALITTAVLLAAVSPAAAQTATPSADPKDARSIAACPSQQALEQMLGSGGKFVPDSCRHLTVTPVRTSGQRLCVLNFKSGRDPGLLDRLADATIPTEWWVACSDLEIR</sequence>
<feature type="chain" id="PRO_5046468947" description="Secreted protein" evidence="1">
    <location>
        <begin position="22"/>
        <end position="111"/>
    </location>
</feature>
<feature type="signal peptide" evidence="1">
    <location>
        <begin position="1"/>
        <end position="21"/>
    </location>
</feature>
<proteinExistence type="predicted"/>
<evidence type="ECO:0000313" key="3">
    <source>
        <dbReference type="Proteomes" id="UP001165652"/>
    </source>
</evidence>
<gene>
    <name evidence="2" type="ORF">PQJ73_25830</name>
</gene>
<reference evidence="2" key="2">
    <citation type="submission" date="2023-02" db="EMBL/GenBank/DDBJ databases">
        <authorList>
            <person name="Rayyan A."/>
            <person name="Meyer T."/>
            <person name="Kyndt J.A."/>
        </authorList>
    </citation>
    <scope>NUCLEOTIDE SEQUENCE</scope>
    <source>
        <strain evidence="2">DSM 9987</strain>
    </source>
</reference>
<accession>A0ABT5JHP3</accession>
<dbReference type="EMBL" id="JAQQLI010000061">
    <property type="protein sequence ID" value="MDC7789116.1"/>
    <property type="molecule type" value="Genomic_DNA"/>
</dbReference>
<dbReference type="RefSeq" id="WP_272779946.1">
    <property type="nucleotide sequence ID" value="NZ_JAQQLI010000061.1"/>
</dbReference>
<reference evidence="2" key="1">
    <citation type="journal article" date="2023" name="Microbiol Resour">
        <title>Genome Sequences of Rhodoplanes serenus and Two Thermotolerant Strains, Rhodoplanes tepidamans and 'Rhodoplanes cryptolactis,' Further Refine the Genus.</title>
        <authorList>
            <person name="Rayyan A.A."/>
            <person name="Kyndt J.A."/>
        </authorList>
    </citation>
    <scope>NUCLEOTIDE SEQUENCE</scope>
    <source>
        <strain evidence="2">DSM 9987</strain>
    </source>
</reference>
<comment type="caution">
    <text evidence="2">The sequence shown here is derived from an EMBL/GenBank/DDBJ whole genome shotgun (WGS) entry which is preliminary data.</text>
</comment>